<evidence type="ECO:0000256" key="7">
    <source>
        <dbReference type="ARBA" id="ARBA00023008"/>
    </source>
</evidence>
<feature type="binding site" evidence="9">
    <location>
        <position position="134"/>
    </location>
    <ligand>
        <name>Cu cation</name>
        <dbReference type="ChEBI" id="CHEBI:23378"/>
    </ligand>
</feature>
<dbReference type="InterPro" id="IPR001235">
    <property type="entry name" value="Copper_blue_Plastocyanin"/>
</dbReference>
<evidence type="ECO:0000256" key="8">
    <source>
        <dbReference type="NCBIfam" id="TIGR02375"/>
    </source>
</evidence>
<dbReference type="Gene3D" id="2.60.40.420">
    <property type="entry name" value="Cupredoxins - blue copper proteins"/>
    <property type="match status" value="1"/>
</dbReference>
<feature type="binding site" evidence="9">
    <location>
        <position position="96"/>
    </location>
    <ligand>
        <name>Cu cation</name>
        <dbReference type="ChEBI" id="CHEBI:23378"/>
    </ligand>
</feature>
<dbReference type="PRINTS" id="PR00156">
    <property type="entry name" value="COPPERBLUE"/>
</dbReference>
<evidence type="ECO:0000256" key="4">
    <source>
        <dbReference type="ARBA" id="ARBA00022723"/>
    </source>
</evidence>
<dbReference type="InterPro" id="IPR012745">
    <property type="entry name" value="Pseudoazurin"/>
</dbReference>
<dbReference type="GO" id="GO:0005507">
    <property type="term" value="F:copper ion binding"/>
    <property type="evidence" value="ECO:0007669"/>
    <property type="project" value="UniProtKB-UniRule"/>
</dbReference>
<dbReference type="PROSITE" id="PS00196">
    <property type="entry name" value="COPPER_BLUE"/>
    <property type="match status" value="1"/>
</dbReference>
<evidence type="ECO:0000259" key="10">
    <source>
        <dbReference type="Pfam" id="PF00127"/>
    </source>
</evidence>
<dbReference type="AlphaFoldDB" id="D7A7L3"/>
<evidence type="ECO:0000313" key="12">
    <source>
        <dbReference type="Proteomes" id="UP000006633"/>
    </source>
</evidence>
<dbReference type="PRINTS" id="PR00155">
    <property type="entry name" value="AMICYANIN"/>
</dbReference>
<dbReference type="Proteomes" id="UP000006633">
    <property type="component" value="Chromosome"/>
</dbReference>
<dbReference type="EMBL" id="CP002026">
    <property type="protein sequence ID" value="ADH88461.1"/>
    <property type="molecule type" value="Genomic_DNA"/>
</dbReference>
<feature type="binding site" evidence="9">
    <location>
        <position position="137"/>
    </location>
    <ligand>
        <name>Cu cation</name>
        <dbReference type="ChEBI" id="CHEBI:23378"/>
    </ligand>
</feature>
<dbReference type="InterPro" id="IPR002386">
    <property type="entry name" value="Amicyanin/Pseudoazurin"/>
</dbReference>
<evidence type="ECO:0000256" key="3">
    <source>
        <dbReference type="ARBA" id="ARBA00022448"/>
    </source>
</evidence>
<keyword evidence="5" id="KW-0574">Periplasm</keyword>
<keyword evidence="4 9" id="KW-0479">Metal-binding</keyword>
<name>D7A7L3_ANCN5</name>
<accession>D7A7L3</accession>
<dbReference type="InterPro" id="IPR008972">
    <property type="entry name" value="Cupredoxin"/>
</dbReference>
<dbReference type="InterPro" id="IPR000923">
    <property type="entry name" value="BlueCu_1"/>
</dbReference>
<evidence type="ECO:0000313" key="11">
    <source>
        <dbReference type="EMBL" id="ADH88461.1"/>
    </source>
</evidence>
<comment type="cofactor">
    <cofactor evidence="9">
        <name>Cu cation</name>
        <dbReference type="ChEBI" id="CHEBI:23378"/>
    </cofactor>
    <text evidence="9">Binds 1 copper ion per subunit.</text>
</comment>
<keyword evidence="7 9" id="KW-0186">Copper</keyword>
<sequence length="177" mass="18553">MKRRQFALAQRCRGFARLEPPATGRGGPLRRKTMKTKSFSLALIAAVTLAGTAAMAADHEVKMLNKGEKGAMVFEPDLIKVAPGDTVTFKATDPGHNAETIKGMIPDGAQPFEGKMGQDITVTFTQAGVYGVKCKPHIAMGMVGLIVVGDPVNLDAAKAVKTSGAANKKFTALLGGL</sequence>
<evidence type="ECO:0000256" key="1">
    <source>
        <dbReference type="ARBA" id="ARBA00004418"/>
    </source>
</evidence>
<proteinExistence type="predicted"/>
<dbReference type="CDD" id="cd04218">
    <property type="entry name" value="Pseudoazurin"/>
    <property type="match status" value="1"/>
</dbReference>
<keyword evidence="12" id="KW-1185">Reference proteome</keyword>
<dbReference type="SUPFAM" id="SSF49503">
    <property type="entry name" value="Cupredoxins"/>
    <property type="match status" value="1"/>
</dbReference>
<evidence type="ECO:0000256" key="5">
    <source>
        <dbReference type="ARBA" id="ARBA00022764"/>
    </source>
</evidence>
<dbReference type="GO" id="GO:0042597">
    <property type="term" value="C:periplasmic space"/>
    <property type="evidence" value="ECO:0007669"/>
    <property type="project" value="UniProtKB-SubCell"/>
</dbReference>
<dbReference type="KEGG" id="sno:Snov_1142"/>
<evidence type="ECO:0000256" key="6">
    <source>
        <dbReference type="ARBA" id="ARBA00022982"/>
    </source>
</evidence>
<feature type="binding site" evidence="9">
    <location>
        <position position="142"/>
    </location>
    <ligand>
        <name>Cu cation</name>
        <dbReference type="ChEBI" id="CHEBI:23378"/>
    </ligand>
</feature>
<protein>
    <recommendedName>
        <fullName evidence="2 8">Pseudoazurin</fullName>
    </recommendedName>
</protein>
<reference evidence="11 12" key="1">
    <citation type="journal article" date="2012" name="Stand. Genomic Sci.">
        <title>Complete genome sequence of the facultatively chemolithoautotrophic and methylotrophic alpha Proteobacterium Starkeya novella type strain (ATCC 8093(T)).</title>
        <authorList>
            <person name="Kappler U."/>
            <person name="Davenport K."/>
            <person name="Beatson S."/>
            <person name="Lucas S."/>
            <person name="Lapidus A."/>
            <person name="Copeland A."/>
            <person name="Berry K.W."/>
            <person name="Glavina Del Rio T."/>
            <person name="Hammon N."/>
            <person name="Dalin E."/>
            <person name="Tice H."/>
            <person name="Pitluck S."/>
            <person name="Richardson P."/>
            <person name="Bruce D."/>
            <person name="Goodwin L.A."/>
            <person name="Han C."/>
            <person name="Tapia R."/>
            <person name="Detter J.C."/>
            <person name="Chang Y.J."/>
            <person name="Jeffries C.D."/>
            <person name="Land M."/>
            <person name="Hauser L."/>
            <person name="Kyrpides N.C."/>
            <person name="Goker M."/>
            <person name="Ivanova N."/>
            <person name="Klenk H.P."/>
            <person name="Woyke T."/>
        </authorList>
    </citation>
    <scope>NUCLEOTIDE SEQUENCE [LARGE SCALE GENOMIC DNA]</scope>
    <source>
        <strain evidence="12">ATCC 8093 / DSM 506 / JCM 20403 / CCM 1077 / IAM 12100 / NBRC 12443 / NCIMB 10456</strain>
    </source>
</reference>
<organism evidence="11 12">
    <name type="scientific">Ancylobacter novellus (strain ATCC 8093 / DSM 506 / JCM 20403 / CCM 1077 / IAM 12100 / NBRC 12443 / NCIMB 10456)</name>
    <name type="common">Starkeya novella</name>
    <dbReference type="NCBI Taxonomy" id="639283"/>
    <lineage>
        <taxon>Bacteria</taxon>
        <taxon>Pseudomonadati</taxon>
        <taxon>Pseudomonadota</taxon>
        <taxon>Alphaproteobacteria</taxon>
        <taxon>Hyphomicrobiales</taxon>
        <taxon>Xanthobacteraceae</taxon>
        <taxon>Ancylobacter</taxon>
    </lineage>
</organism>
<dbReference type="GO" id="GO:0009055">
    <property type="term" value="F:electron transfer activity"/>
    <property type="evidence" value="ECO:0007669"/>
    <property type="project" value="InterPro"/>
</dbReference>
<comment type="subcellular location">
    <subcellularLocation>
        <location evidence="1">Periplasm</location>
    </subcellularLocation>
</comment>
<dbReference type="STRING" id="639283.Snov_1142"/>
<dbReference type="Pfam" id="PF00127">
    <property type="entry name" value="Copper-bind"/>
    <property type="match status" value="1"/>
</dbReference>
<feature type="domain" description="Blue (type 1) copper" evidence="10">
    <location>
        <begin position="62"/>
        <end position="148"/>
    </location>
</feature>
<evidence type="ECO:0000256" key="2">
    <source>
        <dbReference type="ARBA" id="ARBA00016984"/>
    </source>
</evidence>
<dbReference type="HOGENOM" id="CLU_124330_0_0_5"/>
<evidence type="ECO:0000256" key="9">
    <source>
        <dbReference type="PIRSR" id="PIRSR602386-1"/>
    </source>
</evidence>
<dbReference type="NCBIfam" id="TIGR02375">
    <property type="entry name" value="pseudoazurin"/>
    <property type="match status" value="1"/>
</dbReference>
<dbReference type="InterPro" id="IPR028871">
    <property type="entry name" value="BlueCu_1_BS"/>
</dbReference>
<keyword evidence="3" id="KW-0813">Transport</keyword>
<dbReference type="eggNOG" id="COG3794">
    <property type="taxonomic scope" value="Bacteria"/>
</dbReference>
<gene>
    <name evidence="11" type="ordered locus">Snov_1142</name>
</gene>
<keyword evidence="6" id="KW-0249">Electron transport</keyword>